<accession>A0AAU7DWI2</accession>
<name>A0AAU7DWI2_9MICO</name>
<dbReference type="EMBL" id="CP146203">
    <property type="protein sequence ID" value="XBH21699.1"/>
    <property type="molecule type" value="Genomic_DNA"/>
</dbReference>
<dbReference type="AlphaFoldDB" id="A0AAU7DWI2"/>
<organism evidence="1">
    <name type="scientific">Jonesiaceae bacterium BS-20</name>
    <dbReference type="NCBI Taxonomy" id="3120821"/>
    <lineage>
        <taxon>Bacteria</taxon>
        <taxon>Bacillati</taxon>
        <taxon>Actinomycetota</taxon>
        <taxon>Actinomycetes</taxon>
        <taxon>Micrococcales</taxon>
        <taxon>Jonesiaceae</taxon>
    </lineage>
</organism>
<protein>
    <submittedName>
        <fullName evidence="1">DUF6668 family protein</fullName>
    </submittedName>
</protein>
<sequence length="194" mass="20550">MTETNPWLAAIQTDEPQPVVDEVPDQQVVSWQPGQVAAPSVPGGLRTAPCQGDGRLWVVAAHGGAGATTVARLLDAGDAGQVWPAPRSGSVSAVVVARHHLSGLRAAQAAAIQWASGVIPGVHLVGLILVADSPVKQPKELAEFQRLVMGAFPAVWHAEYVPAWRVQDPWESNVPRSYKKVLSQVGAAFERKTP</sequence>
<reference evidence="1" key="1">
    <citation type="submission" date="2024-02" db="EMBL/GenBank/DDBJ databases">
        <title>Tomenella chthoni gen. nov. sp. nov., a member of the family Jonesiaceae isolated from bat guano.</title>
        <authorList>
            <person name="Miller S.L."/>
            <person name="King J."/>
            <person name="Sankaranarayanan K."/>
            <person name="Lawson P.A."/>
        </authorList>
    </citation>
    <scope>NUCLEOTIDE SEQUENCE</scope>
    <source>
        <strain evidence="1">BS-20</strain>
    </source>
</reference>
<proteinExistence type="predicted"/>
<dbReference type="Pfam" id="PF20373">
    <property type="entry name" value="DUF6668"/>
    <property type="match status" value="1"/>
</dbReference>
<gene>
    <name evidence="1" type="ORF">V5R04_00265</name>
</gene>
<dbReference type="InterPro" id="IPR046609">
    <property type="entry name" value="DUF6668"/>
</dbReference>
<evidence type="ECO:0000313" key="1">
    <source>
        <dbReference type="EMBL" id="XBH21699.1"/>
    </source>
</evidence>